<dbReference type="InterPro" id="IPR033709">
    <property type="entry name" value="Anticodon_Ile_ABEc"/>
</dbReference>
<dbReference type="Pfam" id="PF08264">
    <property type="entry name" value="Anticodon_1"/>
    <property type="match status" value="1"/>
</dbReference>
<dbReference type="InterPro" id="IPR014729">
    <property type="entry name" value="Rossmann-like_a/b/a_fold"/>
</dbReference>
<dbReference type="EC" id="6.1.1.5" evidence="1 9"/>
<dbReference type="InterPro" id="IPR002300">
    <property type="entry name" value="aa-tRNA-synth_Ia"/>
</dbReference>
<comment type="function">
    <text evidence="7">Catalyzes the attachment of isoleucine to tRNA(Ile). As IleRS can inadvertently accommodate and process structurally similar amino acids such as valine, to avoid such errors it has two additional distinct tRNA(Ile)-dependent editing activities. One activity is designated as 'pretransfer' editing and involves the hydrolysis of activated Val-AMP. The other activity is designated 'posttransfer' editing and involves deacylation of mischarged Val-tRNA(Ile).</text>
</comment>
<dbReference type="EMBL" id="DVMW01000018">
    <property type="protein sequence ID" value="HIU35351.1"/>
    <property type="molecule type" value="Genomic_DNA"/>
</dbReference>
<feature type="domain" description="Methionyl/Valyl/Leucyl/Isoleucyl-tRNA synthetase anticodon-binding" evidence="12">
    <location>
        <begin position="674"/>
        <end position="825"/>
    </location>
</feature>
<accession>A0A9D1LDZ3</accession>
<dbReference type="GO" id="GO:0005737">
    <property type="term" value="C:cytoplasm"/>
    <property type="evidence" value="ECO:0007669"/>
    <property type="project" value="UniProtKB-UniRule"/>
</dbReference>
<dbReference type="InterPro" id="IPR002301">
    <property type="entry name" value="Ile-tRNA-ligase"/>
</dbReference>
<keyword evidence="10" id="KW-0175">Coiled coil</keyword>
<keyword evidence="3" id="KW-0547">Nucleotide-binding</keyword>
<name>A0A9D1LDZ3_9FIRM</name>
<dbReference type="PRINTS" id="PR00984">
    <property type="entry name" value="TRNASYNTHILE"/>
</dbReference>
<evidence type="ECO:0000256" key="5">
    <source>
        <dbReference type="ARBA" id="ARBA00022917"/>
    </source>
</evidence>
<evidence type="ECO:0000256" key="8">
    <source>
        <dbReference type="ARBA" id="ARBA00048359"/>
    </source>
</evidence>
<dbReference type="GO" id="GO:0000049">
    <property type="term" value="F:tRNA binding"/>
    <property type="evidence" value="ECO:0007669"/>
    <property type="project" value="InterPro"/>
</dbReference>
<feature type="coiled-coil region" evidence="10">
    <location>
        <begin position="846"/>
        <end position="899"/>
    </location>
</feature>
<dbReference type="InterPro" id="IPR013155">
    <property type="entry name" value="M/V/L/I-tRNA-synth_anticd-bd"/>
</dbReference>
<keyword evidence="4" id="KW-0067">ATP-binding</keyword>
<dbReference type="GO" id="GO:0006428">
    <property type="term" value="P:isoleucyl-tRNA aminoacylation"/>
    <property type="evidence" value="ECO:0007669"/>
    <property type="project" value="UniProtKB-UniRule"/>
</dbReference>
<evidence type="ECO:0000256" key="6">
    <source>
        <dbReference type="ARBA" id="ARBA00023146"/>
    </source>
</evidence>
<dbReference type="Gene3D" id="3.40.50.620">
    <property type="entry name" value="HUPs"/>
    <property type="match status" value="2"/>
</dbReference>
<comment type="catalytic activity">
    <reaction evidence="8">
        <text>tRNA(Ile) + L-isoleucine + ATP = L-isoleucyl-tRNA(Ile) + AMP + diphosphate</text>
        <dbReference type="Rhea" id="RHEA:11060"/>
        <dbReference type="Rhea" id="RHEA-COMP:9666"/>
        <dbReference type="Rhea" id="RHEA-COMP:9695"/>
        <dbReference type="ChEBI" id="CHEBI:30616"/>
        <dbReference type="ChEBI" id="CHEBI:33019"/>
        <dbReference type="ChEBI" id="CHEBI:58045"/>
        <dbReference type="ChEBI" id="CHEBI:78442"/>
        <dbReference type="ChEBI" id="CHEBI:78528"/>
        <dbReference type="ChEBI" id="CHEBI:456215"/>
        <dbReference type="EC" id="6.1.1.5"/>
    </reaction>
</comment>
<dbReference type="GO" id="GO:0004822">
    <property type="term" value="F:isoleucine-tRNA ligase activity"/>
    <property type="evidence" value="ECO:0007669"/>
    <property type="project" value="UniProtKB-UniRule"/>
</dbReference>
<dbReference type="Pfam" id="PF19302">
    <property type="entry name" value="DUF5915"/>
    <property type="match status" value="1"/>
</dbReference>
<evidence type="ECO:0000256" key="7">
    <source>
        <dbReference type="ARBA" id="ARBA00025217"/>
    </source>
</evidence>
<evidence type="ECO:0000256" key="10">
    <source>
        <dbReference type="SAM" id="Coils"/>
    </source>
</evidence>
<dbReference type="PANTHER" id="PTHR42780">
    <property type="entry name" value="SOLEUCYL-TRNA SYNTHETASE"/>
    <property type="match status" value="1"/>
</dbReference>
<dbReference type="SUPFAM" id="SSF52374">
    <property type="entry name" value="Nucleotidylyl transferase"/>
    <property type="match status" value="1"/>
</dbReference>
<dbReference type="PANTHER" id="PTHR42780:SF1">
    <property type="entry name" value="ISOLEUCINE--TRNA LIGASE, CYTOPLASMIC"/>
    <property type="match status" value="1"/>
</dbReference>
<reference evidence="13" key="1">
    <citation type="submission" date="2020-10" db="EMBL/GenBank/DDBJ databases">
        <authorList>
            <person name="Gilroy R."/>
        </authorList>
    </citation>
    <scope>NUCLEOTIDE SEQUENCE</scope>
    <source>
        <strain evidence="13">ChiGjej1B1-19959</strain>
    </source>
</reference>
<feature type="domain" description="Aminoacyl-tRNA synthetase class Ia" evidence="11">
    <location>
        <begin position="15"/>
        <end position="627"/>
    </location>
</feature>
<evidence type="ECO:0000313" key="14">
    <source>
        <dbReference type="Proteomes" id="UP000824071"/>
    </source>
</evidence>
<evidence type="ECO:0000259" key="11">
    <source>
        <dbReference type="Pfam" id="PF00133"/>
    </source>
</evidence>
<dbReference type="SUPFAM" id="SSF47323">
    <property type="entry name" value="Anticodon-binding domain of a subclass of class I aminoacyl-tRNA synthetases"/>
    <property type="match status" value="1"/>
</dbReference>
<protein>
    <recommendedName>
        <fullName evidence="1 9">Isoleucine--tRNA ligase</fullName>
        <ecNumber evidence="1 9">6.1.1.5</ecNumber>
    </recommendedName>
</protein>
<dbReference type="InterPro" id="IPR009008">
    <property type="entry name" value="Val/Leu/Ile-tRNA-synth_edit"/>
</dbReference>
<evidence type="ECO:0000256" key="3">
    <source>
        <dbReference type="ARBA" id="ARBA00022741"/>
    </source>
</evidence>
<evidence type="ECO:0000256" key="4">
    <source>
        <dbReference type="ARBA" id="ARBA00022840"/>
    </source>
</evidence>
<comment type="caution">
    <text evidence="13">The sequence shown here is derived from an EMBL/GenBank/DDBJ whole genome shotgun (WGS) entry which is preliminary data.</text>
</comment>
<sequence length="1045" mass="119297">MADEKNKFVELEHEMMDFWEREHCFEKLVEKNRGNKMFRFLDGPITANNPMGIHHAWGRSIKDIFIRYHAMNGCDCRYQNGFDSQGLWVEVEVEKQLGFQTKKDIENYGMDKFTKACKDRVKHFSSIITEQSKRLGQWMDWDHSYFTNTDENIEGIWHFLKTCDDHGWIQREYKPMPWCPRCGTSLSEHEMTGSYKLMTHNAVFFKLPVLELNSKILVWTTTPWTLSSNVALAVNPDIEYVEVRIKSDDQTLYLAKNAIPILGDDKIEVVRGLKGSELVGLHFETCFPYLPAQAGIEHKIVAWEDVAADEGTGVVHIAPGCGIEDFELGERIGLPKVMPIDDMGVYLEGFDWMTGKDSHTIADEVFEHLKADNKLYKVEPHEHSYPVCWRCKSEVVFRLVPAWYIRTEEIKPKLIEAAAAVKWEPASNGKRMHDWLTNMGDWNISRKRYYGMPLPFYPCDCGHTTVVGSKAQLRELAVDPAKVDALPELHRPWVDEIEIRCPHCGKPVHRVSEIGDVWLDAGIVPFSTLKYFSDKAYWKKNFPAEWVTEMHEQVRLWFYSLLFMSVVLEGRAPYERVLTNSAVVAEDGSKFSKTGFMIQFDEAAERIGADTVRYMYAGAPVASDVRFGYNLGDEARRKLLSFWNIYTFFETYAKIDKPNFEGYVPDKSKMTPTDLWLTVRTNEFLARAKACYDDYKVYLLVKDFEVFVDDISNWYVRVNRRRFWKADDEQDKQLAYWVLFHALNTAVQVMAPVIPFMTEYIWQNLTRKVLPGAPISVHLSDWPQPLAEFQNDGIIEQTAFVRETIAVAMRLRNEQQLKVRQPLAAIYVCCDADAADKLRVFEKNILDELNVKSMQYLASADALEDKYLTVNFKVAGAVLKQNVNKMKQALEALSDAEMQAAVRAAEAGETLAVPGFDGRFDASLFTVSTRTKAGIVSAELPNGAAVVALDTKLTEALVREGLVRDVVRQCQLARKEAGYEVEQRVYVSICTDNAQIADALTEKQAFLCAELLAKDVAIGKPLDTPDYTKEAEIAGSAVTLSVRKA</sequence>
<dbReference type="InterPro" id="IPR009080">
    <property type="entry name" value="tRNAsynth_Ia_anticodon-bd"/>
</dbReference>
<evidence type="ECO:0000256" key="1">
    <source>
        <dbReference type="ARBA" id="ARBA00013165"/>
    </source>
</evidence>
<evidence type="ECO:0000259" key="12">
    <source>
        <dbReference type="Pfam" id="PF08264"/>
    </source>
</evidence>
<dbReference type="CDD" id="cd07961">
    <property type="entry name" value="Anticodon_Ia_Ile_ABEc"/>
    <property type="match status" value="1"/>
</dbReference>
<dbReference type="InterPro" id="IPR023586">
    <property type="entry name" value="Ile-tRNA-ligase_type2"/>
</dbReference>
<dbReference type="NCBIfam" id="TIGR00392">
    <property type="entry name" value="ileS"/>
    <property type="match status" value="1"/>
</dbReference>
<evidence type="ECO:0000256" key="9">
    <source>
        <dbReference type="NCBIfam" id="TIGR00392"/>
    </source>
</evidence>
<dbReference type="Gene3D" id="1.10.730.10">
    <property type="entry name" value="Isoleucyl-tRNA Synthetase, Domain 1"/>
    <property type="match status" value="1"/>
</dbReference>
<organism evidence="13 14">
    <name type="scientific">Candidatus Fimenecus excrementigallinarum</name>
    <dbReference type="NCBI Taxonomy" id="2840816"/>
    <lineage>
        <taxon>Bacteria</taxon>
        <taxon>Bacillati</taxon>
        <taxon>Bacillota</taxon>
        <taxon>Clostridia</taxon>
        <taxon>Candidatus Fimenecus</taxon>
    </lineage>
</organism>
<dbReference type="GO" id="GO:0002161">
    <property type="term" value="F:aminoacyl-tRNA deacylase activity"/>
    <property type="evidence" value="ECO:0007669"/>
    <property type="project" value="InterPro"/>
</dbReference>
<evidence type="ECO:0000256" key="2">
    <source>
        <dbReference type="ARBA" id="ARBA00022598"/>
    </source>
</evidence>
<keyword evidence="5" id="KW-0648">Protein biosynthesis</keyword>
<keyword evidence="2 13" id="KW-0436">Ligase</keyword>
<dbReference type="Pfam" id="PF00133">
    <property type="entry name" value="tRNA-synt_1"/>
    <property type="match status" value="1"/>
</dbReference>
<gene>
    <name evidence="13" type="ORF">IAC53_01920</name>
</gene>
<dbReference type="AlphaFoldDB" id="A0A9D1LDZ3"/>
<proteinExistence type="predicted"/>
<keyword evidence="6" id="KW-0030">Aminoacyl-tRNA synthetase</keyword>
<dbReference type="SUPFAM" id="SSF50677">
    <property type="entry name" value="ValRS/IleRS/LeuRS editing domain"/>
    <property type="match status" value="1"/>
</dbReference>
<dbReference type="GO" id="GO:0005524">
    <property type="term" value="F:ATP binding"/>
    <property type="evidence" value="ECO:0007669"/>
    <property type="project" value="UniProtKB-KW"/>
</dbReference>
<dbReference type="Proteomes" id="UP000824071">
    <property type="component" value="Unassembled WGS sequence"/>
</dbReference>
<evidence type="ECO:0000313" key="13">
    <source>
        <dbReference type="EMBL" id="HIU35351.1"/>
    </source>
</evidence>
<reference evidence="13" key="2">
    <citation type="journal article" date="2021" name="PeerJ">
        <title>Extensive microbial diversity within the chicken gut microbiome revealed by metagenomics and culture.</title>
        <authorList>
            <person name="Gilroy R."/>
            <person name="Ravi A."/>
            <person name="Getino M."/>
            <person name="Pursley I."/>
            <person name="Horton D.L."/>
            <person name="Alikhan N.F."/>
            <person name="Baker D."/>
            <person name="Gharbi K."/>
            <person name="Hall N."/>
            <person name="Watson M."/>
            <person name="Adriaenssens E.M."/>
            <person name="Foster-Nyarko E."/>
            <person name="Jarju S."/>
            <person name="Secka A."/>
            <person name="Antonio M."/>
            <person name="Oren A."/>
            <person name="Chaudhuri R.R."/>
            <person name="La Ragione R."/>
            <person name="Hildebrand F."/>
            <person name="Pallen M.J."/>
        </authorList>
    </citation>
    <scope>NUCLEOTIDE SEQUENCE</scope>
    <source>
        <strain evidence="13">ChiGjej1B1-19959</strain>
    </source>
</reference>